<keyword evidence="4" id="KW-1185">Reference proteome</keyword>
<name>A0A7H8QH29_9BACL</name>
<geneLocation type="plasmid" evidence="3 4">
    <name>unnamed2</name>
</geneLocation>
<dbReference type="RefSeq" id="WP_176295275.1">
    <property type="nucleotide sequence ID" value="NZ_CP051179.1"/>
</dbReference>
<dbReference type="SMART" id="SM00966">
    <property type="entry name" value="SpoVT_AbrB"/>
    <property type="match status" value="1"/>
</dbReference>
<accession>A0A7H8QH29</accession>
<dbReference type="Proteomes" id="UP000509222">
    <property type="component" value="Plasmid unnamed2"/>
</dbReference>
<keyword evidence="1 3" id="KW-0238">DNA-binding</keyword>
<gene>
    <name evidence="3" type="ORF">HF394_19680</name>
</gene>
<dbReference type="PANTHER" id="PTHR36432">
    <property type="match status" value="1"/>
</dbReference>
<reference evidence="4" key="1">
    <citation type="submission" date="2020-06" db="EMBL/GenBank/DDBJ databases">
        <title>Isolation of Planomicrobium glaciei.</title>
        <authorList>
            <person name="Malisova L."/>
            <person name="Safrankova R."/>
            <person name="Jakubu V."/>
            <person name="Spanelova P."/>
        </authorList>
    </citation>
    <scope>NUCLEOTIDE SEQUENCE [LARGE SCALE GENOMIC DNA]</scope>
    <source>
        <strain evidence="4">NRL-ATB46093</strain>
        <plasmid evidence="4">unnamed2</plasmid>
    </source>
</reference>
<dbReference type="SUPFAM" id="SSF89447">
    <property type="entry name" value="AbrB/MazE/MraZ-like"/>
    <property type="match status" value="1"/>
</dbReference>
<dbReference type="InterPro" id="IPR040678">
    <property type="entry name" value="AbrB_C"/>
</dbReference>
<dbReference type="PANTHER" id="PTHR36432:SF4">
    <property type="entry name" value="TRANSITION STATE REGULATOR ABH-RELATED"/>
    <property type="match status" value="1"/>
</dbReference>
<dbReference type="NCBIfam" id="TIGR01439">
    <property type="entry name" value="lp_hng_hel_AbrB"/>
    <property type="match status" value="1"/>
</dbReference>
<dbReference type="Gene3D" id="2.10.260.10">
    <property type="match status" value="1"/>
</dbReference>
<dbReference type="InterPro" id="IPR052731">
    <property type="entry name" value="B_subtilis_Trans_State_Reg"/>
</dbReference>
<evidence type="ECO:0000313" key="3">
    <source>
        <dbReference type="EMBL" id="QKX52851.1"/>
    </source>
</evidence>
<evidence type="ECO:0000259" key="2">
    <source>
        <dbReference type="PROSITE" id="PS51740"/>
    </source>
</evidence>
<dbReference type="PROSITE" id="PS51740">
    <property type="entry name" value="SPOVT_ABRB"/>
    <property type="match status" value="1"/>
</dbReference>
<organism evidence="3 4">
    <name type="scientific">Planococcus glaciei</name>
    <dbReference type="NCBI Taxonomy" id="459472"/>
    <lineage>
        <taxon>Bacteria</taxon>
        <taxon>Bacillati</taxon>
        <taxon>Bacillota</taxon>
        <taxon>Bacilli</taxon>
        <taxon>Bacillales</taxon>
        <taxon>Caryophanaceae</taxon>
        <taxon>Planococcus</taxon>
    </lineage>
</organism>
<dbReference type="GO" id="GO:0003677">
    <property type="term" value="F:DNA binding"/>
    <property type="evidence" value="ECO:0007669"/>
    <property type="project" value="UniProtKB-UniRule"/>
</dbReference>
<evidence type="ECO:0000313" key="4">
    <source>
        <dbReference type="Proteomes" id="UP000509222"/>
    </source>
</evidence>
<sequence>MKSTGIVRKLDQLGRIVIPKELRKVLDINERDPLEIFINEELIVLKKYYVKNACIVTGEISDENKEYAPGLILSPRGAEMVLNMLMQETK</sequence>
<dbReference type="Pfam" id="PF04014">
    <property type="entry name" value="MazE_antitoxin"/>
    <property type="match status" value="1"/>
</dbReference>
<dbReference type="InterPro" id="IPR037914">
    <property type="entry name" value="SpoVT-AbrB_sf"/>
</dbReference>
<protein>
    <submittedName>
        <fullName evidence="3">AbrB/MazE/SpoVT family DNA-binding domain-containing protein</fullName>
    </submittedName>
</protein>
<feature type="domain" description="SpoVT-AbrB" evidence="2">
    <location>
        <begin position="5"/>
        <end position="50"/>
    </location>
</feature>
<evidence type="ECO:0000256" key="1">
    <source>
        <dbReference type="PROSITE-ProRule" id="PRU01076"/>
    </source>
</evidence>
<keyword evidence="3" id="KW-0614">Plasmid</keyword>
<proteinExistence type="predicted"/>
<dbReference type="AlphaFoldDB" id="A0A7H8QH29"/>
<dbReference type="Pfam" id="PF18277">
    <property type="entry name" value="AbrB_C"/>
    <property type="match status" value="1"/>
</dbReference>
<dbReference type="EMBL" id="CP051179">
    <property type="protein sequence ID" value="QKX52851.1"/>
    <property type="molecule type" value="Genomic_DNA"/>
</dbReference>
<dbReference type="InterPro" id="IPR007159">
    <property type="entry name" value="SpoVT-AbrB_dom"/>
</dbReference>